<accession>G7VZE3</accession>
<gene>
    <name evidence="5" type="ordered locus">HPL003_17465</name>
</gene>
<dbReference type="PANTHER" id="PTHR43280:SF28">
    <property type="entry name" value="HTH-TYPE TRANSCRIPTIONAL ACTIVATOR RHAS"/>
    <property type="match status" value="1"/>
</dbReference>
<evidence type="ECO:0000313" key="6">
    <source>
        <dbReference type="Proteomes" id="UP000005876"/>
    </source>
</evidence>
<dbReference type="eggNOG" id="COG2207">
    <property type="taxonomic scope" value="Bacteria"/>
</dbReference>
<dbReference type="RefSeq" id="WP_014280948.1">
    <property type="nucleotide sequence ID" value="NC_016641.1"/>
</dbReference>
<dbReference type="Proteomes" id="UP000005876">
    <property type="component" value="Chromosome"/>
</dbReference>
<protein>
    <submittedName>
        <fullName evidence="5">AraC family transcriptional regulator</fullName>
    </submittedName>
</protein>
<name>G7VZE3_PAETH</name>
<dbReference type="InterPro" id="IPR020449">
    <property type="entry name" value="Tscrpt_reg_AraC-type_HTH"/>
</dbReference>
<dbReference type="Gene3D" id="2.60.120.10">
    <property type="entry name" value="Jelly Rolls"/>
    <property type="match status" value="1"/>
</dbReference>
<dbReference type="SMART" id="SM00342">
    <property type="entry name" value="HTH_ARAC"/>
    <property type="match status" value="1"/>
</dbReference>
<keyword evidence="3" id="KW-0804">Transcription</keyword>
<dbReference type="EMBL" id="CP003107">
    <property type="protein sequence ID" value="AET60237.1"/>
    <property type="molecule type" value="Genomic_DNA"/>
</dbReference>
<dbReference type="SUPFAM" id="SSF51215">
    <property type="entry name" value="Regulatory protein AraC"/>
    <property type="match status" value="1"/>
</dbReference>
<dbReference type="InterPro" id="IPR018062">
    <property type="entry name" value="HTH_AraC-typ_CS"/>
</dbReference>
<dbReference type="Pfam" id="PF02311">
    <property type="entry name" value="AraC_binding"/>
    <property type="match status" value="1"/>
</dbReference>
<dbReference type="STRING" id="985665.HPL003_17465"/>
<reference evidence="5 6" key="3">
    <citation type="journal article" date="2012" name="J. Bacteriol.">
        <title>Genome Sequence of Paenibacillus terrae HPL-003, a Xylanase-Producing Bacterium Isolated from Soil Found in Forest Residue.</title>
        <authorList>
            <person name="Shin S.H."/>
            <person name="Kim S."/>
            <person name="Kim J.Y."/>
            <person name="Song H.Y."/>
            <person name="Cho S.J."/>
            <person name="Kim D.R."/>
            <person name="Lee K.I."/>
            <person name="Lim H.K."/>
            <person name="Park N.J."/>
            <person name="Hwang I.T."/>
            <person name="Yang K.S."/>
        </authorList>
    </citation>
    <scope>NUCLEOTIDE SEQUENCE [LARGE SCALE GENOMIC DNA]</scope>
    <source>
        <strain evidence="5 6">HPL-003</strain>
    </source>
</reference>
<evidence type="ECO:0000259" key="4">
    <source>
        <dbReference type="PROSITE" id="PS01124"/>
    </source>
</evidence>
<dbReference type="OrthoDB" id="9778008at2"/>
<dbReference type="InterPro" id="IPR003313">
    <property type="entry name" value="AraC-bd"/>
</dbReference>
<evidence type="ECO:0000256" key="3">
    <source>
        <dbReference type="ARBA" id="ARBA00023163"/>
    </source>
</evidence>
<evidence type="ECO:0000313" key="5">
    <source>
        <dbReference type="EMBL" id="AET60237.1"/>
    </source>
</evidence>
<reference key="2">
    <citation type="submission" date="2011-11" db="EMBL/GenBank/DDBJ databases">
        <authorList>
            <person name="Shin S.H."/>
            <person name="Kim S."/>
            <person name="Kim J.Y."/>
        </authorList>
    </citation>
    <scope>NUCLEOTIDE SEQUENCE</scope>
    <source>
        <strain>HPL-003</strain>
    </source>
</reference>
<sequence>MNREMLRENRIHGNPMYPVSVYPSVEQLNGNSVLESHWHEEMEFIVVEQGSAVFQTDMEYTEVSEGEALFVNSGELHAGYLKKAPSCVFSAVVFHPDLLHSRTQDTVQEQFIDPFISKKLVVPPHIRGVLPWEQEVLTALRLIITSHEQNAPARELATKAQLYGIIASMYPHMTPANGEDVIMAGQRSKVERIKKALAYINSHAHEPIRLRDIADEIRMSEGHFCRFFKQMVQKSPVEYINYHRVQKACRLLEQSDRKVVDIALEVGFDNLSYFIATFKKWNGMPPSQYRKQHEAEQMLAAAPFVTDIYSQPSAKV</sequence>
<organism evidence="5 6">
    <name type="scientific">Paenibacillus terrae (strain HPL-003)</name>
    <dbReference type="NCBI Taxonomy" id="985665"/>
    <lineage>
        <taxon>Bacteria</taxon>
        <taxon>Bacillati</taxon>
        <taxon>Bacillota</taxon>
        <taxon>Bacilli</taxon>
        <taxon>Bacillales</taxon>
        <taxon>Paenibacillaceae</taxon>
        <taxon>Paenibacillus</taxon>
    </lineage>
</organism>
<dbReference type="InterPro" id="IPR037923">
    <property type="entry name" value="HTH-like"/>
</dbReference>
<dbReference type="GO" id="GO:0043565">
    <property type="term" value="F:sequence-specific DNA binding"/>
    <property type="evidence" value="ECO:0007669"/>
    <property type="project" value="InterPro"/>
</dbReference>
<dbReference type="InterPro" id="IPR009057">
    <property type="entry name" value="Homeodomain-like_sf"/>
</dbReference>
<dbReference type="PANTHER" id="PTHR43280">
    <property type="entry name" value="ARAC-FAMILY TRANSCRIPTIONAL REGULATOR"/>
    <property type="match status" value="1"/>
</dbReference>
<dbReference type="HOGENOM" id="CLU_000445_88_3_9"/>
<evidence type="ECO:0000256" key="1">
    <source>
        <dbReference type="ARBA" id="ARBA00023015"/>
    </source>
</evidence>
<dbReference type="Gene3D" id="1.10.10.60">
    <property type="entry name" value="Homeodomain-like"/>
    <property type="match status" value="2"/>
</dbReference>
<dbReference type="PRINTS" id="PR00032">
    <property type="entry name" value="HTHARAC"/>
</dbReference>
<dbReference type="PROSITE" id="PS00041">
    <property type="entry name" value="HTH_ARAC_FAMILY_1"/>
    <property type="match status" value="1"/>
</dbReference>
<keyword evidence="1" id="KW-0805">Transcription regulation</keyword>
<dbReference type="GO" id="GO:0003700">
    <property type="term" value="F:DNA-binding transcription factor activity"/>
    <property type="evidence" value="ECO:0007669"/>
    <property type="project" value="InterPro"/>
</dbReference>
<reference evidence="6" key="1">
    <citation type="submission" date="2011-11" db="EMBL/GenBank/DDBJ databases">
        <title>Complete sequence of Paenibacillus terrae HPL-003.</title>
        <authorList>
            <person name="Shin S.H."/>
            <person name="Kim S."/>
            <person name="Kim J.Y."/>
        </authorList>
    </citation>
    <scope>NUCLEOTIDE SEQUENCE [LARGE SCALE GENOMIC DNA]</scope>
    <source>
        <strain evidence="6">HPL-003</strain>
    </source>
</reference>
<dbReference type="eggNOG" id="COG1917">
    <property type="taxonomic scope" value="Bacteria"/>
</dbReference>
<dbReference type="InterPro" id="IPR018060">
    <property type="entry name" value="HTH_AraC"/>
</dbReference>
<dbReference type="SUPFAM" id="SSF46689">
    <property type="entry name" value="Homeodomain-like"/>
    <property type="match status" value="2"/>
</dbReference>
<dbReference type="AlphaFoldDB" id="G7VZE3"/>
<proteinExistence type="predicted"/>
<keyword evidence="2" id="KW-0238">DNA-binding</keyword>
<dbReference type="InterPro" id="IPR014710">
    <property type="entry name" value="RmlC-like_jellyroll"/>
</dbReference>
<dbReference type="PROSITE" id="PS01124">
    <property type="entry name" value="HTH_ARAC_FAMILY_2"/>
    <property type="match status" value="1"/>
</dbReference>
<evidence type="ECO:0000256" key="2">
    <source>
        <dbReference type="ARBA" id="ARBA00023125"/>
    </source>
</evidence>
<dbReference type="KEGG" id="pta:HPL003_17465"/>
<feature type="domain" description="HTH araC/xylS-type" evidence="4">
    <location>
        <begin position="194"/>
        <end position="292"/>
    </location>
</feature>
<dbReference type="Pfam" id="PF12833">
    <property type="entry name" value="HTH_18"/>
    <property type="match status" value="1"/>
</dbReference>